<feature type="region of interest" description="Disordered" evidence="1">
    <location>
        <begin position="1"/>
        <end position="21"/>
    </location>
</feature>
<feature type="region of interest" description="Disordered" evidence="1">
    <location>
        <begin position="89"/>
        <end position="115"/>
    </location>
</feature>
<evidence type="ECO:0000313" key="3">
    <source>
        <dbReference type="EMBL" id="SOC45719.1"/>
    </source>
</evidence>
<name>A0A285UV79_9HYPH</name>
<feature type="domain" description="HNH nuclease" evidence="2">
    <location>
        <begin position="20"/>
        <end position="74"/>
    </location>
</feature>
<evidence type="ECO:0000256" key="1">
    <source>
        <dbReference type="SAM" id="MobiDB-lite"/>
    </source>
</evidence>
<protein>
    <submittedName>
        <fullName evidence="3">HNH endonuclease</fullName>
    </submittedName>
</protein>
<dbReference type="SMART" id="SM00507">
    <property type="entry name" value="HNHc"/>
    <property type="match status" value="1"/>
</dbReference>
<dbReference type="CDD" id="cd00085">
    <property type="entry name" value="HNHc"/>
    <property type="match status" value="1"/>
</dbReference>
<dbReference type="Gene3D" id="1.10.30.50">
    <property type="match status" value="1"/>
</dbReference>
<feature type="compositionally biased region" description="Basic and acidic residues" evidence="1">
    <location>
        <begin position="10"/>
        <end position="21"/>
    </location>
</feature>
<evidence type="ECO:0000259" key="2">
    <source>
        <dbReference type="SMART" id="SM00507"/>
    </source>
</evidence>
<dbReference type="AlphaFoldDB" id="A0A285UV79"/>
<dbReference type="InterPro" id="IPR003615">
    <property type="entry name" value="HNH_nuc"/>
</dbReference>
<keyword evidence="3" id="KW-0378">Hydrolase</keyword>
<reference evidence="3 4" key="1">
    <citation type="submission" date="2017-08" db="EMBL/GenBank/DDBJ databases">
        <authorList>
            <person name="de Groot N.N."/>
        </authorList>
    </citation>
    <scope>NUCLEOTIDE SEQUENCE [LARGE SCALE GENOMIC DNA]</scope>
    <source>
        <strain evidence="3 4">JC85</strain>
    </source>
</reference>
<dbReference type="Proteomes" id="UP000219167">
    <property type="component" value="Unassembled WGS sequence"/>
</dbReference>
<proteinExistence type="predicted"/>
<dbReference type="EMBL" id="OBQD01000017">
    <property type="protein sequence ID" value="SOC45719.1"/>
    <property type="molecule type" value="Genomic_DNA"/>
</dbReference>
<dbReference type="GO" id="GO:0004519">
    <property type="term" value="F:endonuclease activity"/>
    <property type="evidence" value="ECO:0007669"/>
    <property type="project" value="UniProtKB-KW"/>
</dbReference>
<keyword evidence="3" id="KW-0255">Endonuclease</keyword>
<evidence type="ECO:0000313" key="4">
    <source>
        <dbReference type="Proteomes" id="UP000219167"/>
    </source>
</evidence>
<organism evidence="3 4">
    <name type="scientific">Rhizobium subbaraonis</name>
    <dbReference type="NCBI Taxonomy" id="908946"/>
    <lineage>
        <taxon>Bacteria</taxon>
        <taxon>Pseudomonadati</taxon>
        <taxon>Pseudomonadota</taxon>
        <taxon>Alphaproteobacteria</taxon>
        <taxon>Hyphomicrobiales</taxon>
        <taxon>Rhizobiaceae</taxon>
        <taxon>Rhizobium/Agrobacterium group</taxon>
        <taxon>Rhizobium</taxon>
    </lineage>
</organism>
<gene>
    <name evidence="3" type="ORF">SAMN05892877_117108</name>
</gene>
<keyword evidence="3" id="KW-0540">Nuclease</keyword>
<accession>A0A285UV79</accession>
<dbReference type="RefSeq" id="WP_245423633.1">
    <property type="nucleotide sequence ID" value="NZ_OBQD01000017.1"/>
</dbReference>
<sequence>MARTVPEWIGKTDDSMPPPRVKDRIRERQGHVCALTGVPLGSDAKVEYDHIVPLWLGGTNTERNLQAVTSDAHKRKTATEAKVRAKCNRTRKKHLGIKSEKRGGFPKHLKRKMDGTVIDTRTGEVLSR</sequence>
<keyword evidence="4" id="KW-1185">Reference proteome</keyword>